<dbReference type="CDD" id="cd05233">
    <property type="entry name" value="SDR_c"/>
    <property type="match status" value="1"/>
</dbReference>
<evidence type="ECO:0000313" key="4">
    <source>
        <dbReference type="Proteomes" id="UP001580430"/>
    </source>
</evidence>
<gene>
    <name evidence="3" type="ORF">ACE5LO_02360</name>
</gene>
<keyword evidence="4" id="KW-1185">Reference proteome</keyword>
<dbReference type="Proteomes" id="UP001580430">
    <property type="component" value="Unassembled WGS sequence"/>
</dbReference>
<dbReference type="SUPFAM" id="SSF51735">
    <property type="entry name" value="NAD(P)-binding Rossmann-fold domains"/>
    <property type="match status" value="1"/>
</dbReference>
<dbReference type="Pfam" id="PF00106">
    <property type="entry name" value="adh_short"/>
    <property type="match status" value="1"/>
</dbReference>
<evidence type="ECO:0000256" key="2">
    <source>
        <dbReference type="RuleBase" id="RU000363"/>
    </source>
</evidence>
<evidence type="ECO:0000256" key="1">
    <source>
        <dbReference type="ARBA" id="ARBA00006484"/>
    </source>
</evidence>
<dbReference type="GO" id="GO:0016491">
    <property type="term" value="F:oxidoreductase activity"/>
    <property type="evidence" value="ECO:0007669"/>
    <property type="project" value="UniProtKB-KW"/>
</dbReference>
<dbReference type="RefSeq" id="WP_375518517.1">
    <property type="nucleotide sequence ID" value="NZ_JBHIRY010000001.1"/>
</dbReference>
<reference evidence="3 4" key="1">
    <citation type="submission" date="2024-09" db="EMBL/GenBank/DDBJ databases">
        <title>Paenibacillus zeirhizospherea sp. nov., isolated from surface of the maize (Zea mays) roots in a horticulture field, Hungary.</title>
        <authorList>
            <person name="Marton D."/>
            <person name="Farkas M."/>
            <person name="Bedics A."/>
            <person name="Toth E."/>
            <person name="Tancsics A."/>
            <person name="Boka K."/>
            <person name="Marati G."/>
            <person name="Kriszt B."/>
            <person name="Cserhati M."/>
        </authorList>
    </citation>
    <scope>NUCLEOTIDE SEQUENCE [LARGE SCALE GENOMIC DNA]</scope>
    <source>
        <strain evidence="3 4">JCM 18446</strain>
    </source>
</reference>
<dbReference type="PANTHER" id="PTHR42760">
    <property type="entry name" value="SHORT-CHAIN DEHYDROGENASES/REDUCTASES FAMILY MEMBER"/>
    <property type="match status" value="1"/>
</dbReference>
<keyword evidence="3" id="KW-0560">Oxidoreductase</keyword>
<dbReference type="PRINTS" id="PR00080">
    <property type="entry name" value="SDRFAMILY"/>
</dbReference>
<sequence>MSSKRVAVITGGTRGIGECTAYKFAQAGDQVVIAGRSEEHGQAVVQTIKSNGGEAIFVRTDASKYEDVEALVEATVETYGSIDVMFNNAGYGSLIPSLSNMHLEEYHKTINVNQHGTAYGILAAGKKMIELNKRGIINNNSSVFGYLASPGTFPYHATKGAVNMMTKSAALEYAPYGIRVVAVAPGFVDTDLVLSCLTTDMPPLNKNAVVLV</sequence>
<protein>
    <submittedName>
        <fullName evidence="3">SDR family NAD(P)-dependent oxidoreductase</fullName>
        <ecNumber evidence="3">1.1.1.-</ecNumber>
    </submittedName>
</protein>
<accession>A0ABV5BVB3</accession>
<comment type="similarity">
    <text evidence="1 2">Belongs to the short-chain dehydrogenases/reductases (SDR) family.</text>
</comment>
<dbReference type="InterPro" id="IPR036291">
    <property type="entry name" value="NAD(P)-bd_dom_sf"/>
</dbReference>
<dbReference type="InterPro" id="IPR002347">
    <property type="entry name" value="SDR_fam"/>
</dbReference>
<dbReference type="PRINTS" id="PR00081">
    <property type="entry name" value="GDHRDH"/>
</dbReference>
<name>A0ABV5BVB3_9BACL</name>
<dbReference type="EMBL" id="JBHIRY010000001">
    <property type="protein sequence ID" value="MFB5759228.1"/>
    <property type="molecule type" value="Genomic_DNA"/>
</dbReference>
<comment type="caution">
    <text evidence="3">The sequence shown here is derived from an EMBL/GenBank/DDBJ whole genome shotgun (WGS) entry which is preliminary data.</text>
</comment>
<proteinExistence type="inferred from homology"/>
<dbReference type="Gene3D" id="3.40.50.720">
    <property type="entry name" value="NAD(P)-binding Rossmann-like Domain"/>
    <property type="match status" value="1"/>
</dbReference>
<organism evidence="3 4">
    <name type="scientific">Paenibacillus medicaginis</name>
    <dbReference type="NCBI Taxonomy" id="1470560"/>
    <lineage>
        <taxon>Bacteria</taxon>
        <taxon>Bacillati</taxon>
        <taxon>Bacillota</taxon>
        <taxon>Bacilli</taxon>
        <taxon>Bacillales</taxon>
        <taxon>Paenibacillaceae</taxon>
        <taxon>Paenibacillus</taxon>
    </lineage>
</organism>
<evidence type="ECO:0000313" key="3">
    <source>
        <dbReference type="EMBL" id="MFB5759228.1"/>
    </source>
</evidence>
<dbReference type="EC" id="1.1.1.-" evidence="3"/>